<evidence type="ECO:0000313" key="4">
    <source>
        <dbReference type="Proteomes" id="UP000679126"/>
    </source>
</evidence>
<name>A0ABS3YB22_9BACT</name>
<accession>A0ABS3YB22</accession>
<dbReference type="InterPro" id="IPR026341">
    <property type="entry name" value="T9SS_type_B"/>
</dbReference>
<keyword evidence="4" id="KW-1185">Reference proteome</keyword>
<organism evidence="3 4">
    <name type="scientific">Chitinophaga chungangae</name>
    <dbReference type="NCBI Taxonomy" id="2821488"/>
    <lineage>
        <taxon>Bacteria</taxon>
        <taxon>Pseudomonadati</taxon>
        <taxon>Bacteroidota</taxon>
        <taxon>Chitinophagia</taxon>
        <taxon>Chitinophagales</taxon>
        <taxon>Chitinophagaceae</taxon>
        <taxon>Chitinophaga</taxon>
    </lineage>
</organism>
<comment type="caution">
    <text evidence="3">The sequence shown here is derived from an EMBL/GenBank/DDBJ whole genome shotgun (WGS) entry which is preliminary data.</text>
</comment>
<dbReference type="Proteomes" id="UP000679126">
    <property type="component" value="Unassembled WGS sequence"/>
</dbReference>
<gene>
    <name evidence="3" type="ORF">J7I43_06630</name>
</gene>
<dbReference type="EMBL" id="JAGHKP010000001">
    <property type="protein sequence ID" value="MBO9151877.1"/>
    <property type="molecule type" value="Genomic_DNA"/>
</dbReference>
<feature type="domain" description="GEVED" evidence="2">
    <location>
        <begin position="322"/>
        <end position="401"/>
    </location>
</feature>
<dbReference type="RefSeq" id="WP_209144494.1">
    <property type="nucleotide sequence ID" value="NZ_JAGHKP010000001.1"/>
</dbReference>
<proteinExistence type="predicted"/>
<reference evidence="4" key="1">
    <citation type="submission" date="2021-03" db="EMBL/GenBank/DDBJ databases">
        <title>Assistant Professor.</title>
        <authorList>
            <person name="Huq M.A."/>
        </authorList>
    </citation>
    <scope>NUCLEOTIDE SEQUENCE [LARGE SCALE GENOMIC DNA]</scope>
    <source>
        <strain evidence="4">MAH-28</strain>
    </source>
</reference>
<dbReference type="NCBIfam" id="TIGR04131">
    <property type="entry name" value="Bac_Flav_CTERM"/>
    <property type="match status" value="1"/>
</dbReference>
<evidence type="ECO:0000259" key="2">
    <source>
        <dbReference type="Pfam" id="PF20009"/>
    </source>
</evidence>
<dbReference type="Pfam" id="PF20009">
    <property type="entry name" value="GEVED"/>
    <property type="match status" value="1"/>
</dbReference>
<dbReference type="Pfam" id="PF18651">
    <property type="entry name" value="CshA_NR2"/>
    <property type="match status" value="1"/>
</dbReference>
<dbReference type="Pfam" id="PF13585">
    <property type="entry name" value="CHU_C"/>
    <property type="match status" value="1"/>
</dbReference>
<evidence type="ECO:0000313" key="3">
    <source>
        <dbReference type="EMBL" id="MBO9151877.1"/>
    </source>
</evidence>
<feature type="domain" description="Surface adhesin CshA non-repetitive" evidence="1">
    <location>
        <begin position="33"/>
        <end position="224"/>
    </location>
</feature>
<dbReference type="InterPro" id="IPR045474">
    <property type="entry name" value="GEVED"/>
</dbReference>
<dbReference type="InterPro" id="IPR040683">
    <property type="entry name" value="CshA_NR2"/>
</dbReference>
<sequence>MRKLYLLIFACTLFNIDLKAQYADRGTGALRPYIWWFDWNGAAIANGFTRSFTSAEGLQITVTFSNVSGDGVEPDVMNTWYGAVLHTLYDFSQPDFRPALHSKATSTPMSFDMEITATRNGQPVPFTFVAADAEASSEAERTDFTTSGGPWKTVDFFKNTNQAVNPLTGCNTQTVHIAETYGEAVQYGQNPLVATFSDGAAPLRISTTMFRNGVEGGMAVAFGILSPIDRGDLQGTFLFPQHAIRFTNINECAYDNPRPALVPQASLFLGNAMPDADGSNGADDNMTGADEDAVTIWPEYINTTHSYTLVAPVTNLTGNTAYIKVWFDYNRDGVFTPNEGIEHTVPAAAGGSITFTWTNLPDELPAGVMTNFAFRFRVSSVQAAVQDPGGFAPDGEVEDYYRPVLQPCLTTKVDAGQDMRICTGQTAQLNAAGAIGYTWEQSGDLSSDLIANPVATPVATKEYRVSAVHTNGCLSKDTVLVTVDPLPTLQLDNNIPPICKGGYIEFTTTGADNTVWSDAGGQTIGAGNQFTYTPVSSTTIYATLSENRCNSQQTVPVPITVIEPPVTFVAKSNDLDCSTGRATLLASGGRDYQWMDVQGNNLQTGRSIVVTPQETTKYYVLITDDYGCQALDSATVNVVKAGTMAHYEMPTAFTPNNDGRNDCFGIKFPGLVGKVEFSIYDRWGNIVFHTNKVTDCWDGTYKGVPCDVATFVYVLRIESECGNVDRKGTVTLLR</sequence>
<evidence type="ECO:0000259" key="1">
    <source>
        <dbReference type="Pfam" id="PF18651"/>
    </source>
</evidence>
<protein>
    <submittedName>
        <fullName evidence="3">Gliding motility-associated C-terminal domain-containing protein</fullName>
    </submittedName>
</protein>